<evidence type="ECO:0000259" key="8">
    <source>
        <dbReference type="Pfam" id="PF02687"/>
    </source>
</evidence>
<dbReference type="InterPro" id="IPR003838">
    <property type="entry name" value="ABC3_permease_C"/>
</dbReference>
<dbReference type="PANTHER" id="PTHR30572:SF4">
    <property type="entry name" value="ABC TRANSPORTER PERMEASE YTRF"/>
    <property type="match status" value="1"/>
</dbReference>
<evidence type="ECO:0000313" key="9">
    <source>
        <dbReference type="EMBL" id="TKV56785.1"/>
    </source>
</evidence>
<keyword evidence="10" id="KW-1185">Reference proteome</keyword>
<feature type="domain" description="ABC3 transporter permease C-terminal" evidence="8">
    <location>
        <begin position="719"/>
        <end position="837"/>
    </location>
</feature>
<protein>
    <submittedName>
        <fullName evidence="9">FtsX-like permease family protein</fullName>
    </submittedName>
</protein>
<organism evidence="9 10">
    <name type="scientific">Nakamurella flava</name>
    <dbReference type="NCBI Taxonomy" id="2576308"/>
    <lineage>
        <taxon>Bacteria</taxon>
        <taxon>Bacillati</taxon>
        <taxon>Actinomycetota</taxon>
        <taxon>Actinomycetes</taxon>
        <taxon>Nakamurellales</taxon>
        <taxon>Nakamurellaceae</taxon>
        <taxon>Nakamurella</taxon>
    </lineage>
</organism>
<dbReference type="GO" id="GO:0022857">
    <property type="term" value="F:transmembrane transporter activity"/>
    <property type="evidence" value="ECO:0007669"/>
    <property type="project" value="TreeGrafter"/>
</dbReference>
<feature type="transmembrane region" description="Helical" evidence="7">
    <location>
        <begin position="315"/>
        <end position="345"/>
    </location>
</feature>
<dbReference type="EMBL" id="SZZH01000006">
    <property type="protein sequence ID" value="TKV56785.1"/>
    <property type="molecule type" value="Genomic_DNA"/>
</dbReference>
<feature type="transmembrane region" description="Helical" evidence="7">
    <location>
        <begin position="761"/>
        <end position="787"/>
    </location>
</feature>
<evidence type="ECO:0000256" key="5">
    <source>
        <dbReference type="ARBA" id="ARBA00023136"/>
    </source>
</evidence>
<dbReference type="GO" id="GO:0005886">
    <property type="term" value="C:plasma membrane"/>
    <property type="evidence" value="ECO:0007669"/>
    <property type="project" value="UniProtKB-SubCell"/>
</dbReference>
<feature type="transmembrane region" description="Helical" evidence="7">
    <location>
        <begin position="807"/>
        <end position="827"/>
    </location>
</feature>
<dbReference type="Proteomes" id="UP000306985">
    <property type="component" value="Unassembled WGS sequence"/>
</dbReference>
<feature type="domain" description="ABC3 transporter permease C-terminal" evidence="8">
    <location>
        <begin position="271"/>
        <end position="384"/>
    </location>
</feature>
<feature type="transmembrane region" description="Helical" evidence="7">
    <location>
        <begin position="267"/>
        <end position="292"/>
    </location>
</feature>
<reference evidence="9 10" key="1">
    <citation type="submission" date="2019-05" db="EMBL/GenBank/DDBJ databases">
        <title>Nakamurella sp. N5BH11, whole genome shotgun sequence.</title>
        <authorList>
            <person name="Tuo L."/>
        </authorList>
    </citation>
    <scope>NUCLEOTIDE SEQUENCE [LARGE SCALE GENOMIC DNA]</scope>
    <source>
        <strain evidence="9 10">N5BH11</strain>
    </source>
</reference>
<sequence>MSIRHTAVAQLRATPGRFVAVTVAILIGTAFISATGVFSATFRAAVADAAAAQYRTADVVVVPDGDATYDPAAANILVDDVRAVPGVSAVAPVADNFGAYTAEGSRGWLRARSLPDDPALRWTTLSSGRWPSGDDEILLTRDTADRGNLPVGGTLTVEGWPVPSASTDAAATARATPRTTFTVVGLVDAVGSPGGANVGYVTAAALEALFPRTTPSFLLVTGGGDADALAQSIGAATSGSATVETAAAASATAAQVAEQQVRVLGDVLTGFAVVAIVVAMIVIATTFTTLIAQRRRQIGLLRCVGATREQVRTQVLLEAAVLGAIGGVLGVGIGVAGGFGVARFFGVSTGGLAVDGVGLVVTAIAAVVVTVVAAWVPSAAAMRVAPLAALRPVDSDAASAARQSRVRVVVALVLAVPGLVALVHGATAGRFELALLGGAATAAGVLLLSRTFLPPLIAALGSVGRLAGVPGRMAAGNLLRNPGRTASSGTALMVGVGLIVTLLVGSASAAATLDRELAERYPVDLTLSAADGALGTQAPSLVARLAAVPGMGDVVTLPGAAATLSVSVGGQDLAEPVTVLGAPAGGVPAPVQPAPGEVLIDLEYWGIEGPVEGVTARLTAPDGTTTAALAVRQAPVGLAGTQNGASVVVAASTLNLLSATAPATVVWATIADQSRSTEIVAEVNRLTVGENGIQVGGAAPIRTDQQKGLSQILTFAIGLLAVAVVIAVVGIANTLSLSVVERTRESGLLRALGLQRGQLRRMLAIEAVLLAVAGTLVGVLAGILFGWAGASAVITTAGEALVMDLPWGQILAVLGGAVVAGLLASVLPARRAARTAPVAALVDVG</sequence>
<dbReference type="PANTHER" id="PTHR30572">
    <property type="entry name" value="MEMBRANE COMPONENT OF TRANSPORTER-RELATED"/>
    <property type="match status" value="1"/>
</dbReference>
<dbReference type="AlphaFoldDB" id="A0A4V6CRA8"/>
<evidence type="ECO:0000256" key="1">
    <source>
        <dbReference type="ARBA" id="ARBA00004651"/>
    </source>
</evidence>
<evidence type="ECO:0000313" key="10">
    <source>
        <dbReference type="Proteomes" id="UP000306985"/>
    </source>
</evidence>
<gene>
    <name evidence="9" type="ORF">FDO65_18195</name>
</gene>
<feature type="transmembrane region" description="Helical" evidence="7">
    <location>
        <begin position="408"/>
        <end position="427"/>
    </location>
</feature>
<evidence type="ECO:0000256" key="2">
    <source>
        <dbReference type="ARBA" id="ARBA00022475"/>
    </source>
</evidence>
<keyword evidence="3 7" id="KW-0812">Transmembrane</keyword>
<accession>A0A4V6CRA8</accession>
<dbReference type="RefSeq" id="WP_137451172.1">
    <property type="nucleotide sequence ID" value="NZ_SZZH01000006.1"/>
</dbReference>
<evidence type="ECO:0000256" key="7">
    <source>
        <dbReference type="SAM" id="Phobius"/>
    </source>
</evidence>
<dbReference type="InterPro" id="IPR050250">
    <property type="entry name" value="Macrolide_Exporter_MacB"/>
</dbReference>
<evidence type="ECO:0000256" key="6">
    <source>
        <dbReference type="ARBA" id="ARBA00038076"/>
    </source>
</evidence>
<comment type="caution">
    <text evidence="9">The sequence shown here is derived from an EMBL/GenBank/DDBJ whole genome shotgun (WGS) entry which is preliminary data.</text>
</comment>
<feature type="transmembrane region" description="Helical" evidence="7">
    <location>
        <begin position="712"/>
        <end position="740"/>
    </location>
</feature>
<keyword evidence="2" id="KW-1003">Cell membrane</keyword>
<comment type="similarity">
    <text evidence="6">Belongs to the ABC-4 integral membrane protein family.</text>
</comment>
<feature type="transmembrane region" description="Helical" evidence="7">
    <location>
        <begin position="490"/>
        <end position="513"/>
    </location>
</feature>
<dbReference type="OrthoDB" id="9780560at2"/>
<dbReference type="Pfam" id="PF02687">
    <property type="entry name" value="FtsX"/>
    <property type="match status" value="2"/>
</dbReference>
<proteinExistence type="inferred from homology"/>
<comment type="subcellular location">
    <subcellularLocation>
        <location evidence="1">Cell membrane</location>
        <topology evidence="1">Multi-pass membrane protein</topology>
    </subcellularLocation>
</comment>
<evidence type="ECO:0000256" key="3">
    <source>
        <dbReference type="ARBA" id="ARBA00022692"/>
    </source>
</evidence>
<feature type="transmembrane region" description="Helical" evidence="7">
    <location>
        <begin position="357"/>
        <end position="376"/>
    </location>
</feature>
<keyword evidence="5 7" id="KW-0472">Membrane</keyword>
<keyword evidence="4 7" id="KW-1133">Transmembrane helix</keyword>
<name>A0A4V6CRA8_9ACTN</name>
<evidence type="ECO:0000256" key="4">
    <source>
        <dbReference type="ARBA" id="ARBA00022989"/>
    </source>
</evidence>